<sequence length="71" mass="7440">MLAESAEGQEGKAPASHPRSPTWSPGKLVHIFMSKRVLDHAAACCIACCPCPCAVTRSAACPSPCSRWLAS</sequence>
<organism evidence="2">
    <name type="scientific">Oryza glumipatula</name>
    <dbReference type="NCBI Taxonomy" id="40148"/>
    <lineage>
        <taxon>Eukaryota</taxon>
        <taxon>Viridiplantae</taxon>
        <taxon>Streptophyta</taxon>
        <taxon>Embryophyta</taxon>
        <taxon>Tracheophyta</taxon>
        <taxon>Spermatophyta</taxon>
        <taxon>Magnoliopsida</taxon>
        <taxon>Liliopsida</taxon>
        <taxon>Poales</taxon>
        <taxon>Poaceae</taxon>
        <taxon>BOP clade</taxon>
        <taxon>Oryzoideae</taxon>
        <taxon>Oryzeae</taxon>
        <taxon>Oryzinae</taxon>
        <taxon>Oryza</taxon>
    </lineage>
</organism>
<dbReference type="AlphaFoldDB" id="A0A0E0ALE9"/>
<name>A0A0E0ALE9_9ORYZ</name>
<protein>
    <submittedName>
        <fullName evidence="2">Uncharacterized protein</fullName>
    </submittedName>
</protein>
<feature type="region of interest" description="Disordered" evidence="1">
    <location>
        <begin position="1"/>
        <end position="25"/>
    </location>
</feature>
<accession>A0A0E0ALE9</accession>
<dbReference type="EnsemblPlants" id="OGLUM07G18470.1">
    <property type="protein sequence ID" value="OGLUM07G18470.1"/>
    <property type="gene ID" value="OGLUM07G18470"/>
</dbReference>
<evidence type="ECO:0000256" key="1">
    <source>
        <dbReference type="SAM" id="MobiDB-lite"/>
    </source>
</evidence>
<dbReference type="Proteomes" id="UP000026961">
    <property type="component" value="Chromosome 7"/>
</dbReference>
<proteinExistence type="predicted"/>
<dbReference type="Gramene" id="OGLUM07G18470.1">
    <property type="protein sequence ID" value="OGLUM07G18470.1"/>
    <property type="gene ID" value="OGLUM07G18470"/>
</dbReference>
<reference evidence="2" key="2">
    <citation type="submission" date="2018-05" db="EMBL/GenBank/DDBJ databases">
        <title>OgluRS3 (Oryza glumaepatula Reference Sequence Version 3).</title>
        <authorList>
            <person name="Zhang J."/>
            <person name="Kudrna D."/>
            <person name="Lee S."/>
            <person name="Talag J."/>
            <person name="Welchert J."/>
            <person name="Wing R.A."/>
        </authorList>
    </citation>
    <scope>NUCLEOTIDE SEQUENCE [LARGE SCALE GENOMIC DNA]</scope>
</reference>
<dbReference type="HOGENOM" id="CLU_2744146_0_0_1"/>
<keyword evidence="3" id="KW-1185">Reference proteome</keyword>
<reference evidence="2" key="1">
    <citation type="submission" date="2015-04" db="UniProtKB">
        <authorList>
            <consortium name="EnsemblPlants"/>
        </authorList>
    </citation>
    <scope>IDENTIFICATION</scope>
</reference>
<evidence type="ECO:0000313" key="3">
    <source>
        <dbReference type="Proteomes" id="UP000026961"/>
    </source>
</evidence>
<evidence type="ECO:0000313" key="2">
    <source>
        <dbReference type="EnsemblPlants" id="OGLUM07G18470.1"/>
    </source>
</evidence>